<proteinExistence type="predicted"/>
<dbReference type="Proteomes" id="UP000579945">
    <property type="component" value="Unassembled WGS sequence"/>
</dbReference>
<sequence length="44" mass="4968">MAWVLLGHADPAPRDGMTNPHLTGSVTPWPKVRYDLARRVRKLS</sequence>
<reference evidence="1 2" key="1">
    <citation type="submission" date="2020-08" db="EMBL/GenBank/DDBJ databases">
        <title>Sequencing the genomes of 1000 actinobacteria strains.</title>
        <authorList>
            <person name="Klenk H.-P."/>
        </authorList>
    </citation>
    <scope>NUCLEOTIDE SEQUENCE [LARGE SCALE GENOMIC DNA]</scope>
    <source>
        <strain evidence="1 2">DSM 44320</strain>
    </source>
</reference>
<dbReference type="AlphaFoldDB" id="A0A7W5V4V7"/>
<organism evidence="1 2">
    <name type="scientific">Nonomuraea dietziae</name>
    <dbReference type="NCBI Taxonomy" id="65515"/>
    <lineage>
        <taxon>Bacteria</taxon>
        <taxon>Bacillati</taxon>
        <taxon>Actinomycetota</taxon>
        <taxon>Actinomycetes</taxon>
        <taxon>Streptosporangiales</taxon>
        <taxon>Streptosporangiaceae</taxon>
        <taxon>Nonomuraea</taxon>
    </lineage>
</organism>
<dbReference type="RefSeq" id="WP_281388148.1">
    <property type="nucleotide sequence ID" value="NZ_BAAAXX010000042.1"/>
</dbReference>
<dbReference type="GeneID" id="95396280"/>
<gene>
    <name evidence="1" type="ORF">FHR33_001444</name>
</gene>
<protein>
    <submittedName>
        <fullName evidence="1">Uncharacterized protein</fullName>
    </submittedName>
</protein>
<name>A0A7W5V4V7_9ACTN</name>
<comment type="caution">
    <text evidence="1">The sequence shown here is derived from an EMBL/GenBank/DDBJ whole genome shotgun (WGS) entry which is preliminary data.</text>
</comment>
<accession>A0A7W5V4V7</accession>
<evidence type="ECO:0000313" key="2">
    <source>
        <dbReference type="Proteomes" id="UP000579945"/>
    </source>
</evidence>
<dbReference type="EMBL" id="JACIBV010000001">
    <property type="protein sequence ID" value="MBB3725584.1"/>
    <property type="molecule type" value="Genomic_DNA"/>
</dbReference>
<keyword evidence="2" id="KW-1185">Reference proteome</keyword>
<evidence type="ECO:0000313" key="1">
    <source>
        <dbReference type="EMBL" id="MBB3725584.1"/>
    </source>
</evidence>